<dbReference type="Proteomes" id="UP000789508">
    <property type="component" value="Unassembled WGS sequence"/>
</dbReference>
<proteinExistence type="predicted"/>
<dbReference type="InterPro" id="IPR003325">
    <property type="entry name" value="TerD"/>
</dbReference>
<sequence length="334" mass="37796">MKCSACQVDKLTNEFPPTRVTDKCEHISNLCLRCLIAKVEKQSPSTKSRCVECDSPMNDKEKEFIITSWKTATFKLDHEIDHLSQNLHNKIDGENIPKNGHLYVVLLNGHKLKLDLAKVPTVLALKKQIHLELGDYQSKLSSYGIRNDSHVQLIVVLYSISEAESIQSLVFDLNWGFPASGQDYLDGTCMVYGGVELLKIFDYGHVNHQDFPDMKHSGDVIDSANQRGSHQITAKLDKLPGNVTHLYFILSAWNCDTIGKFKTPMFKMCDESRPDKQLCDYTLKDAANSQAVIMCYVRRAEDGTWQVIQVGRLSRGNAKNYQPIRDTIRDLGIM</sequence>
<protein>
    <submittedName>
        <fullName evidence="2">12480_t:CDS:1</fullName>
    </submittedName>
</protein>
<dbReference type="InterPro" id="IPR051324">
    <property type="entry name" value="Stress/Tellurium_Resist"/>
</dbReference>
<gene>
    <name evidence="2" type="ORF">ALEPTO_LOCUS815</name>
</gene>
<name>A0A9N8V8V3_9GLOM</name>
<evidence type="ECO:0000313" key="2">
    <source>
        <dbReference type="EMBL" id="CAG8447983.1"/>
    </source>
</evidence>
<comment type="caution">
    <text evidence="2">The sequence shown here is derived from an EMBL/GenBank/DDBJ whole genome shotgun (WGS) entry which is preliminary data.</text>
</comment>
<evidence type="ECO:0000313" key="3">
    <source>
        <dbReference type="Proteomes" id="UP000789508"/>
    </source>
</evidence>
<dbReference type="InterPro" id="IPR029071">
    <property type="entry name" value="Ubiquitin-like_domsf"/>
</dbReference>
<dbReference type="CDD" id="cd17039">
    <property type="entry name" value="Ubl_ubiquitin_like"/>
    <property type="match status" value="1"/>
</dbReference>
<dbReference type="OrthoDB" id="2318873at2759"/>
<evidence type="ECO:0000259" key="1">
    <source>
        <dbReference type="Pfam" id="PF02342"/>
    </source>
</evidence>
<dbReference type="PANTHER" id="PTHR32097">
    <property type="entry name" value="CAMP-BINDING PROTEIN 1-RELATED"/>
    <property type="match status" value="1"/>
</dbReference>
<accession>A0A9N8V8V3</accession>
<dbReference type="AlphaFoldDB" id="A0A9N8V8V3"/>
<dbReference type="EMBL" id="CAJVPS010000070">
    <property type="protein sequence ID" value="CAG8447983.1"/>
    <property type="molecule type" value="Genomic_DNA"/>
</dbReference>
<dbReference type="Pfam" id="PF02342">
    <property type="entry name" value="TerD"/>
    <property type="match status" value="1"/>
</dbReference>
<dbReference type="PANTHER" id="PTHR32097:SF17">
    <property type="entry name" value="CAMP-BINDING PROTEIN 1-RELATED"/>
    <property type="match status" value="1"/>
</dbReference>
<dbReference type="Gene3D" id="2.60.60.30">
    <property type="entry name" value="sav2460 like domains"/>
    <property type="match status" value="1"/>
</dbReference>
<feature type="domain" description="TerD" evidence="1">
    <location>
        <begin position="164"/>
        <end position="312"/>
    </location>
</feature>
<reference evidence="2" key="1">
    <citation type="submission" date="2021-06" db="EMBL/GenBank/DDBJ databases">
        <authorList>
            <person name="Kallberg Y."/>
            <person name="Tangrot J."/>
            <person name="Rosling A."/>
        </authorList>
    </citation>
    <scope>NUCLEOTIDE SEQUENCE</scope>
    <source>
        <strain evidence="2">FL130A</strain>
    </source>
</reference>
<organism evidence="2 3">
    <name type="scientific">Ambispora leptoticha</name>
    <dbReference type="NCBI Taxonomy" id="144679"/>
    <lineage>
        <taxon>Eukaryota</taxon>
        <taxon>Fungi</taxon>
        <taxon>Fungi incertae sedis</taxon>
        <taxon>Mucoromycota</taxon>
        <taxon>Glomeromycotina</taxon>
        <taxon>Glomeromycetes</taxon>
        <taxon>Archaeosporales</taxon>
        <taxon>Ambisporaceae</taxon>
        <taxon>Ambispora</taxon>
    </lineage>
</organism>
<keyword evidence="3" id="KW-1185">Reference proteome</keyword>
<dbReference type="SUPFAM" id="SSF54236">
    <property type="entry name" value="Ubiquitin-like"/>
    <property type="match status" value="1"/>
</dbReference>